<gene>
    <name evidence="3" type="primary">yihI</name>
    <name evidence="5" type="ORF">SAMN05216522_109121</name>
</gene>
<keyword evidence="6" id="KW-1185">Reference proteome</keyword>
<dbReference type="GO" id="GO:0005096">
    <property type="term" value="F:GTPase activator activity"/>
    <property type="evidence" value="ECO:0007669"/>
    <property type="project" value="UniProtKB-KW"/>
</dbReference>
<evidence type="ECO:0000256" key="1">
    <source>
        <dbReference type="ARBA" id="ARBA00022468"/>
    </source>
</evidence>
<dbReference type="InterPro" id="IPR007336">
    <property type="entry name" value="YihI"/>
</dbReference>
<evidence type="ECO:0000256" key="4">
    <source>
        <dbReference type="SAM" id="MobiDB-lite"/>
    </source>
</evidence>
<evidence type="ECO:0000313" key="5">
    <source>
        <dbReference type="EMBL" id="SEQ98171.1"/>
    </source>
</evidence>
<keyword evidence="1 3" id="KW-0343">GTPase activation</keyword>
<feature type="compositionally biased region" description="Basic and acidic residues" evidence="4">
    <location>
        <begin position="11"/>
        <end position="28"/>
    </location>
</feature>
<protein>
    <recommendedName>
        <fullName evidence="3">Der GTPase-activating protein YihI</fullName>
    </recommendedName>
</protein>
<evidence type="ECO:0000256" key="3">
    <source>
        <dbReference type="HAMAP-Rule" id="MF_01058"/>
    </source>
</evidence>
<feature type="region of interest" description="Disordered" evidence="4">
    <location>
        <begin position="1"/>
        <end position="70"/>
    </location>
</feature>
<comment type="function">
    <text evidence="3">A GTPase-activating protein (GAP) that modifies Der/EngA GTPase function. May play a role in ribosome biogenesis.</text>
</comment>
<evidence type="ECO:0000256" key="2">
    <source>
        <dbReference type="ARBA" id="ARBA00022517"/>
    </source>
</evidence>
<comment type="similarity">
    <text evidence="3">Belongs to the YihI family.</text>
</comment>
<comment type="subunit">
    <text evidence="3">Interacts with Der.</text>
</comment>
<dbReference type="STRING" id="988801.SAMN05216522_109121"/>
<dbReference type="RefSeq" id="WP_092677018.1">
    <property type="nucleotide sequence ID" value="NZ_FOGC01000009.1"/>
</dbReference>
<sequence length="168" mass="18931">MKQPSRPTKSKSTERRKTRAELNLEGRERKRKSKLKGNVAGNRSHPKVTQQQGNAGPKKSDPRLGSKTPVPLVAEGKVAVAPVAANAHAEPEKMTRQQELRMLENDPRLDQLLDRLEAGDTLSGEDQTWLEARLDRIEELMVLLGIDIDDDEKDDEAEEDMYRLLKGQ</sequence>
<reference evidence="6" key="1">
    <citation type="submission" date="2016-10" db="EMBL/GenBank/DDBJ databases">
        <authorList>
            <person name="Varghese N."/>
            <person name="Submissions S."/>
        </authorList>
    </citation>
    <scope>NUCLEOTIDE SEQUENCE [LARGE SCALE GENOMIC DNA]</scope>
    <source>
        <strain evidence="6">8N4</strain>
    </source>
</reference>
<dbReference type="Proteomes" id="UP000242515">
    <property type="component" value="Unassembled WGS sequence"/>
</dbReference>
<dbReference type="EMBL" id="FOGC01000009">
    <property type="protein sequence ID" value="SEQ98171.1"/>
    <property type="molecule type" value="Genomic_DNA"/>
</dbReference>
<dbReference type="Pfam" id="PF04220">
    <property type="entry name" value="YihI"/>
    <property type="match status" value="1"/>
</dbReference>
<organism evidence="5 6">
    <name type="scientific">Rosenbergiella nectarea</name>
    <dbReference type="NCBI Taxonomy" id="988801"/>
    <lineage>
        <taxon>Bacteria</taxon>
        <taxon>Pseudomonadati</taxon>
        <taxon>Pseudomonadota</taxon>
        <taxon>Gammaproteobacteria</taxon>
        <taxon>Enterobacterales</taxon>
        <taxon>Erwiniaceae</taxon>
        <taxon>Rosenbergiella</taxon>
    </lineage>
</organism>
<accession>A0A1H9KG99</accession>
<dbReference type="HAMAP" id="MF_01058">
    <property type="entry name" value="GAP_YihI"/>
    <property type="match status" value="1"/>
</dbReference>
<dbReference type="OrthoDB" id="5677577at2"/>
<dbReference type="AlphaFoldDB" id="A0A1H9KG99"/>
<proteinExistence type="inferred from homology"/>
<dbReference type="NCBIfam" id="NF003560">
    <property type="entry name" value="PRK05244.1-1"/>
    <property type="match status" value="1"/>
</dbReference>
<evidence type="ECO:0000313" key="6">
    <source>
        <dbReference type="Proteomes" id="UP000242515"/>
    </source>
</evidence>
<dbReference type="GO" id="GO:0042254">
    <property type="term" value="P:ribosome biogenesis"/>
    <property type="evidence" value="ECO:0007669"/>
    <property type="project" value="UniProtKB-KW"/>
</dbReference>
<keyword evidence="2 3" id="KW-0690">Ribosome biogenesis</keyword>
<name>A0A1H9KG99_9GAMM</name>